<dbReference type="PANTHER" id="PTHR13289">
    <property type="entry name" value="PROTEIN PHOSPHATASE 1-BINDING PROTEIN BIFOCAL"/>
    <property type="match status" value="1"/>
</dbReference>
<organism evidence="9">
    <name type="scientific">Clastoptera arizonana</name>
    <name type="common">Arizona spittle bug</name>
    <dbReference type="NCBI Taxonomy" id="38151"/>
    <lineage>
        <taxon>Eukaryota</taxon>
        <taxon>Metazoa</taxon>
        <taxon>Ecdysozoa</taxon>
        <taxon>Arthropoda</taxon>
        <taxon>Hexapoda</taxon>
        <taxon>Insecta</taxon>
        <taxon>Pterygota</taxon>
        <taxon>Neoptera</taxon>
        <taxon>Paraneoptera</taxon>
        <taxon>Hemiptera</taxon>
        <taxon>Auchenorrhyncha</taxon>
        <taxon>Cercopoidea</taxon>
        <taxon>Clastopteridae</taxon>
        <taxon>Clastoptera</taxon>
    </lineage>
</organism>
<dbReference type="EMBL" id="GEDC01013515">
    <property type="protein sequence ID" value="JAS23783.1"/>
    <property type="molecule type" value="Transcribed_RNA"/>
</dbReference>
<keyword evidence="5" id="KW-1133">Transmembrane helix</keyword>
<evidence type="ECO:0000256" key="5">
    <source>
        <dbReference type="ARBA" id="ARBA00022989"/>
    </source>
</evidence>
<proteinExistence type="predicted"/>
<keyword evidence="4" id="KW-0256">Endoplasmic reticulum</keyword>
<dbReference type="InterPro" id="IPR019130">
    <property type="entry name" value="Macoilin"/>
</dbReference>
<protein>
    <submittedName>
        <fullName evidence="9">Uncharacterized protein</fullName>
    </submittedName>
</protein>
<evidence type="ECO:0000256" key="7">
    <source>
        <dbReference type="ARBA" id="ARBA00023242"/>
    </source>
</evidence>
<reference evidence="9" key="1">
    <citation type="submission" date="2015-12" db="EMBL/GenBank/DDBJ databases">
        <title>De novo transcriptome assembly of four potential Pierce s Disease insect vectors from Arizona vineyards.</title>
        <authorList>
            <person name="Tassone E.E."/>
        </authorList>
    </citation>
    <scope>NUCLEOTIDE SEQUENCE</scope>
</reference>
<accession>A0A1B6DDL3</accession>
<evidence type="ECO:0000313" key="9">
    <source>
        <dbReference type="EMBL" id="JAS23783.1"/>
    </source>
</evidence>
<dbReference type="GO" id="GO:0008017">
    <property type="term" value="F:microtubule binding"/>
    <property type="evidence" value="ECO:0007669"/>
    <property type="project" value="TreeGrafter"/>
</dbReference>
<gene>
    <name evidence="9" type="ORF">g.32270</name>
</gene>
<dbReference type="GO" id="GO:0023041">
    <property type="term" value="P:neuronal signal transduction"/>
    <property type="evidence" value="ECO:0007669"/>
    <property type="project" value="InterPro"/>
</dbReference>
<sequence>MAQNGGALVDKNIPQWKRELIARRRALGRTLPAGNTIVKLTCPSIVAAVRQPEATTAGESVTQQRCIAGAALQASSSLDQNQADFHPGPSVTVGNMRLLDKCMNVNNELVISGSDIQNFKQSEVDSSAFHYIHSHMGEEKLVTNLKNKSVLNRPTMEKINIKISKQNSTKKENYHPSKNGEDYDCLSDSSEELQYGPGIVNRLRSRYLSMTLRENQKRGIRPSLSNMRRATSLENMLDDDNNSNKTIQTNNRTHLKNDNLTVLNKITNLTNTSKHSGINRSSDSMKRARSMDTLLKSDNRSSIVQANITVRPKSFVIGDKAVNVGTNNVVSIINEDLIIVENSSVDGNTNSLEGACQGVRFRKTNTEKDLPPPDVVKQTLKLFENSLPRKSKMVLNKKQINSKFLYSNNTNTIKFTSDRQKLDLSGKPVLSPKPVISPEKLRQNRSIKMNSPVKVKSLNSNTTANNRPTPKHYSEALSTSPSIVNDIIPVSSRTISSRCISPLVTAIPLSEQETHLTASSKILNIGNKSESISSSNDEECGSSDEGNLKIPKPVSQTALENIRKGGTSTQFKFSNDNQPSKIKSYLPGSHIQATNSVLVLSPTRQSLPPTATVAPLKPSEILVSPPKQIGVIRPIVSTKINHKPPAPNQSAILTDQEIEKNLINRVKSIEQPVSKVVVAIKSLPVNEVGSISSEIVSNKDLAVQNVQSEPETKVQGLWDKKPWHQNQNTMVFNFSNRKDVPDYIENDGLILKGQRDRPRPGEGGIIFLNNAEEESSTDADSEDWISDPPSPCDVTFEGDNVLINGKSNLSRSPKQRKLRIHFNDEATTMFEYPSEASLVEC</sequence>
<dbReference type="GO" id="GO:0006935">
    <property type="term" value="P:chemotaxis"/>
    <property type="evidence" value="ECO:0007669"/>
    <property type="project" value="TreeGrafter"/>
</dbReference>
<feature type="non-terminal residue" evidence="9">
    <location>
        <position position="841"/>
    </location>
</feature>
<feature type="region of interest" description="Disordered" evidence="8">
    <location>
        <begin position="457"/>
        <end position="476"/>
    </location>
</feature>
<keyword evidence="6" id="KW-0472">Membrane</keyword>
<dbReference type="AlphaFoldDB" id="A0A1B6DDL3"/>
<evidence type="ECO:0000256" key="2">
    <source>
        <dbReference type="ARBA" id="ARBA00004269"/>
    </source>
</evidence>
<evidence type="ECO:0000256" key="8">
    <source>
        <dbReference type="SAM" id="MobiDB-lite"/>
    </source>
</evidence>
<evidence type="ECO:0000256" key="3">
    <source>
        <dbReference type="ARBA" id="ARBA00022692"/>
    </source>
</evidence>
<name>A0A1B6DDL3_9HEMI</name>
<evidence type="ECO:0000256" key="4">
    <source>
        <dbReference type="ARBA" id="ARBA00022824"/>
    </source>
</evidence>
<dbReference type="GO" id="GO:0031965">
    <property type="term" value="C:nuclear membrane"/>
    <property type="evidence" value="ECO:0007669"/>
    <property type="project" value="UniProtKB-SubCell"/>
</dbReference>
<feature type="region of interest" description="Disordered" evidence="8">
    <location>
        <begin position="528"/>
        <end position="551"/>
    </location>
</feature>
<keyword evidence="7" id="KW-0539">Nucleus</keyword>
<dbReference type="GO" id="GO:0030867">
    <property type="term" value="C:rough endoplasmic reticulum membrane"/>
    <property type="evidence" value="ECO:0007669"/>
    <property type="project" value="UniProtKB-SubCell"/>
</dbReference>
<comment type="subcellular location">
    <subcellularLocation>
        <location evidence="1">Nucleus membrane</location>
        <topology evidence="1">Multi-pass membrane protein</topology>
    </subcellularLocation>
    <subcellularLocation>
        <location evidence="2">Rough endoplasmic reticulum membrane</location>
        <topology evidence="2">Multi-pass membrane protein</topology>
    </subcellularLocation>
</comment>
<keyword evidence="3" id="KW-0812">Transmembrane</keyword>
<evidence type="ECO:0000256" key="6">
    <source>
        <dbReference type="ARBA" id="ARBA00023136"/>
    </source>
</evidence>
<dbReference type="PANTHER" id="PTHR13289:SF3">
    <property type="entry name" value="BIFOCAL, ISOFORM F"/>
    <property type="match status" value="1"/>
</dbReference>
<feature type="compositionally biased region" description="Polar residues" evidence="8">
    <location>
        <begin position="457"/>
        <end position="468"/>
    </location>
</feature>
<evidence type="ECO:0000256" key="1">
    <source>
        <dbReference type="ARBA" id="ARBA00004232"/>
    </source>
</evidence>